<evidence type="ECO:0000313" key="5">
    <source>
        <dbReference type="EMBL" id="CAB4864771.1"/>
    </source>
</evidence>
<proteinExistence type="predicted"/>
<evidence type="ECO:0000256" key="2">
    <source>
        <dbReference type="ARBA" id="ARBA00022741"/>
    </source>
</evidence>
<dbReference type="CDD" id="cd03293">
    <property type="entry name" value="ABC_NrtD_SsuB_transporters"/>
    <property type="match status" value="1"/>
</dbReference>
<dbReference type="Gene3D" id="3.40.50.300">
    <property type="entry name" value="P-loop containing nucleotide triphosphate hydrolases"/>
    <property type="match status" value="1"/>
</dbReference>
<feature type="domain" description="ABC transporter" evidence="4">
    <location>
        <begin position="5"/>
        <end position="238"/>
    </location>
</feature>
<dbReference type="InterPro" id="IPR003593">
    <property type="entry name" value="AAA+_ATPase"/>
</dbReference>
<dbReference type="PROSITE" id="PS50893">
    <property type="entry name" value="ABC_TRANSPORTER_2"/>
    <property type="match status" value="1"/>
</dbReference>
<evidence type="ECO:0000313" key="6">
    <source>
        <dbReference type="EMBL" id="CAB5006839.1"/>
    </source>
</evidence>
<evidence type="ECO:0000256" key="1">
    <source>
        <dbReference type="ARBA" id="ARBA00022448"/>
    </source>
</evidence>
<dbReference type="Pfam" id="PF00005">
    <property type="entry name" value="ABC_tran"/>
    <property type="match status" value="1"/>
</dbReference>
<gene>
    <name evidence="5" type="ORF">UFOPK3425_00333</name>
    <name evidence="6" type="ORF">UFOPK4092_00166</name>
</gene>
<dbReference type="InterPro" id="IPR003439">
    <property type="entry name" value="ABC_transporter-like_ATP-bd"/>
</dbReference>
<dbReference type="EMBL" id="CAFBLV010000042">
    <property type="protein sequence ID" value="CAB4864771.1"/>
    <property type="molecule type" value="Genomic_DNA"/>
</dbReference>
<dbReference type="PROSITE" id="PS00211">
    <property type="entry name" value="ABC_TRANSPORTER_1"/>
    <property type="match status" value="1"/>
</dbReference>
<name>A0A6J7D3M6_9ZZZZ</name>
<dbReference type="PANTHER" id="PTHR42788">
    <property type="entry name" value="TAURINE IMPORT ATP-BINDING PROTEIN-RELATED"/>
    <property type="match status" value="1"/>
</dbReference>
<keyword evidence="2" id="KW-0547">Nucleotide-binding</keyword>
<dbReference type="InterPro" id="IPR050166">
    <property type="entry name" value="ABC_transporter_ATP-bind"/>
</dbReference>
<sequence>MTAAVEANDLCVSFESAGGSLQVLDNFNLVVRQNEFVSLIGPSGCGKTTVLRCVANLVEPTSGTVSVNGMDPKDAIKKRDIGYVFQSATLLEWRNVLKNVLLPLEISGVNSAEAKSRAEAMIARVGLSDFQKHFPRQLSGGMQQRVAIARSLVMEPDIILMDEPFAALDEITRENMNRWLMEVCAKSKTTILFVTHNIREAIMMSDRVIVMATRPGRIISEFEVDLPRPRESEQMFSPEFNDLRQKAEHALFGASSHKEEETP</sequence>
<dbReference type="SUPFAM" id="SSF52540">
    <property type="entry name" value="P-loop containing nucleoside triphosphate hydrolases"/>
    <property type="match status" value="1"/>
</dbReference>
<accession>A0A6J7D3M6</accession>
<dbReference type="GO" id="GO:0016887">
    <property type="term" value="F:ATP hydrolysis activity"/>
    <property type="evidence" value="ECO:0007669"/>
    <property type="project" value="InterPro"/>
</dbReference>
<dbReference type="InterPro" id="IPR017871">
    <property type="entry name" value="ABC_transporter-like_CS"/>
</dbReference>
<dbReference type="SMART" id="SM00382">
    <property type="entry name" value="AAA"/>
    <property type="match status" value="1"/>
</dbReference>
<evidence type="ECO:0000259" key="4">
    <source>
        <dbReference type="PROSITE" id="PS50893"/>
    </source>
</evidence>
<dbReference type="GO" id="GO:0005524">
    <property type="term" value="F:ATP binding"/>
    <property type="evidence" value="ECO:0007669"/>
    <property type="project" value="UniProtKB-KW"/>
</dbReference>
<keyword evidence="3" id="KW-0067">ATP-binding</keyword>
<evidence type="ECO:0000256" key="3">
    <source>
        <dbReference type="ARBA" id="ARBA00022840"/>
    </source>
</evidence>
<dbReference type="InterPro" id="IPR027417">
    <property type="entry name" value="P-loop_NTPase"/>
</dbReference>
<dbReference type="PANTHER" id="PTHR42788:SF13">
    <property type="entry name" value="ALIPHATIC SULFONATES IMPORT ATP-BINDING PROTEIN SSUB"/>
    <property type="match status" value="1"/>
</dbReference>
<organism evidence="5">
    <name type="scientific">freshwater metagenome</name>
    <dbReference type="NCBI Taxonomy" id="449393"/>
    <lineage>
        <taxon>unclassified sequences</taxon>
        <taxon>metagenomes</taxon>
        <taxon>ecological metagenomes</taxon>
    </lineage>
</organism>
<dbReference type="AlphaFoldDB" id="A0A6J7D3M6"/>
<dbReference type="EMBL" id="CAFBPJ010000010">
    <property type="protein sequence ID" value="CAB5006839.1"/>
    <property type="molecule type" value="Genomic_DNA"/>
</dbReference>
<keyword evidence="1" id="KW-0813">Transport</keyword>
<reference evidence="5" key="1">
    <citation type="submission" date="2020-05" db="EMBL/GenBank/DDBJ databases">
        <authorList>
            <person name="Chiriac C."/>
            <person name="Salcher M."/>
            <person name="Ghai R."/>
            <person name="Kavagutti S V."/>
        </authorList>
    </citation>
    <scope>NUCLEOTIDE SEQUENCE</scope>
</reference>
<protein>
    <submittedName>
        <fullName evidence="5">Unannotated protein</fullName>
    </submittedName>
</protein>